<keyword evidence="4" id="KW-1185">Reference proteome</keyword>
<name>A0ABP4TI16_9ACTN</name>
<evidence type="ECO:0000313" key="4">
    <source>
        <dbReference type="Proteomes" id="UP001500618"/>
    </source>
</evidence>
<dbReference type="Pfam" id="PF04977">
    <property type="entry name" value="DivIC"/>
    <property type="match status" value="1"/>
</dbReference>
<protein>
    <recommendedName>
        <fullName evidence="5">Septum formation initiator family protein</fullName>
    </recommendedName>
</protein>
<dbReference type="EMBL" id="BAAANY010000015">
    <property type="protein sequence ID" value="GAA1687576.1"/>
    <property type="molecule type" value="Genomic_DNA"/>
</dbReference>
<gene>
    <name evidence="3" type="ORF">GCM10009765_41340</name>
</gene>
<reference evidence="4" key="1">
    <citation type="journal article" date="2019" name="Int. J. Syst. Evol. Microbiol.">
        <title>The Global Catalogue of Microorganisms (GCM) 10K type strain sequencing project: providing services to taxonomists for standard genome sequencing and annotation.</title>
        <authorList>
            <consortium name="The Broad Institute Genomics Platform"/>
            <consortium name="The Broad Institute Genome Sequencing Center for Infectious Disease"/>
            <person name="Wu L."/>
            <person name="Ma J."/>
        </authorList>
    </citation>
    <scope>NUCLEOTIDE SEQUENCE [LARGE SCALE GENOMIC DNA]</scope>
    <source>
        <strain evidence="4">JCM 14718</strain>
    </source>
</reference>
<evidence type="ECO:0000256" key="2">
    <source>
        <dbReference type="SAM" id="Phobius"/>
    </source>
</evidence>
<comment type="caution">
    <text evidence="3">The sequence shown here is derived from an EMBL/GenBank/DDBJ whole genome shotgun (WGS) entry which is preliminary data.</text>
</comment>
<sequence length="192" mass="20000">MSTPRPTRRATAGSGRRTPGSQQPGGPRAGRGRGESARGTARVPSAARPARQRRTSASIASALPRRGGRLTGRSAILAVVVCLLVLTLAYPTQKYLSQRSQIAQLEQAQATQQQRISGLAKQKAQWNDPNYVKAQARQRLQYVEPGDSTFVVVGGDRSTAASGGPAGTAAGAGPWYGKLAGSLAGADRPAGR</sequence>
<feature type="transmembrane region" description="Helical" evidence="2">
    <location>
        <begin position="75"/>
        <end position="92"/>
    </location>
</feature>
<feature type="compositionally biased region" description="Low complexity" evidence="1">
    <location>
        <begin position="9"/>
        <end position="26"/>
    </location>
</feature>
<evidence type="ECO:0000256" key="1">
    <source>
        <dbReference type="SAM" id="MobiDB-lite"/>
    </source>
</evidence>
<keyword evidence="2" id="KW-1133">Transmembrane helix</keyword>
<feature type="region of interest" description="Disordered" evidence="1">
    <location>
        <begin position="1"/>
        <end position="59"/>
    </location>
</feature>
<accession>A0ABP4TI16</accession>
<organism evidence="3 4">
    <name type="scientific">Fodinicola feengrottensis</name>
    <dbReference type="NCBI Taxonomy" id="435914"/>
    <lineage>
        <taxon>Bacteria</taxon>
        <taxon>Bacillati</taxon>
        <taxon>Actinomycetota</taxon>
        <taxon>Actinomycetes</taxon>
        <taxon>Mycobacteriales</taxon>
        <taxon>Fodinicola</taxon>
    </lineage>
</organism>
<keyword evidence="2" id="KW-0812">Transmembrane</keyword>
<keyword evidence="2" id="KW-0472">Membrane</keyword>
<dbReference type="Proteomes" id="UP001500618">
    <property type="component" value="Unassembled WGS sequence"/>
</dbReference>
<evidence type="ECO:0000313" key="3">
    <source>
        <dbReference type="EMBL" id="GAA1687576.1"/>
    </source>
</evidence>
<proteinExistence type="predicted"/>
<evidence type="ECO:0008006" key="5">
    <source>
        <dbReference type="Google" id="ProtNLM"/>
    </source>
</evidence>
<dbReference type="RefSeq" id="WP_163568645.1">
    <property type="nucleotide sequence ID" value="NZ_BAAANY010000015.1"/>
</dbReference>
<dbReference type="InterPro" id="IPR007060">
    <property type="entry name" value="FtsL/DivIC"/>
</dbReference>